<proteinExistence type="predicted"/>
<accession>A0A229VYG3</accession>
<evidence type="ECO:0000313" key="2">
    <source>
        <dbReference type="EMBL" id="OXN00440.1"/>
    </source>
</evidence>
<name>A0A229VYG3_9BIFI</name>
<feature type="region of interest" description="Disordered" evidence="1">
    <location>
        <begin position="130"/>
        <end position="226"/>
    </location>
</feature>
<keyword evidence="3" id="KW-1185">Reference proteome</keyword>
<dbReference type="EMBL" id="NEWD01000016">
    <property type="protein sequence ID" value="OXN00440.1"/>
    <property type="molecule type" value="Genomic_DNA"/>
</dbReference>
<dbReference type="GO" id="GO:0003743">
    <property type="term" value="F:translation initiation factor activity"/>
    <property type="evidence" value="ECO:0007669"/>
    <property type="project" value="UniProtKB-KW"/>
</dbReference>
<feature type="compositionally biased region" description="Low complexity" evidence="1">
    <location>
        <begin position="177"/>
        <end position="208"/>
    </location>
</feature>
<feature type="compositionally biased region" description="Basic and acidic residues" evidence="1">
    <location>
        <begin position="130"/>
        <end position="176"/>
    </location>
</feature>
<feature type="region of interest" description="Disordered" evidence="1">
    <location>
        <begin position="86"/>
        <end position="105"/>
    </location>
</feature>
<keyword evidence="2" id="KW-0648">Protein biosynthesis</keyword>
<dbReference type="AlphaFoldDB" id="A0A229VYG3"/>
<dbReference type="OrthoDB" id="3242302at2"/>
<gene>
    <name evidence="2" type="ORF">Tam10B_1310</name>
</gene>
<keyword evidence="2" id="KW-0396">Initiation factor</keyword>
<organism evidence="2 3">
    <name type="scientific">Bifidobacterium vansinderenii</name>
    <dbReference type="NCBI Taxonomy" id="1984871"/>
    <lineage>
        <taxon>Bacteria</taxon>
        <taxon>Bacillati</taxon>
        <taxon>Actinomycetota</taxon>
        <taxon>Actinomycetes</taxon>
        <taxon>Bifidobacteriales</taxon>
        <taxon>Bifidobacteriaceae</taxon>
        <taxon>Bifidobacterium</taxon>
    </lineage>
</organism>
<sequence length="326" mass="34649">MVGNRRGAHAARGNAVEGFRIASAASFVVASVLAASMLRVAGFVPVMANAADEPVAAQTSVQQDQRMGAARETTEGQRAKLVVESARERAERETGTTLTDEEVPDCLHDGMSIHDAAACEKRIAQAVRDKHNREEAAKRAEEQRVAEEAARVKAEQEAAARKAAEEQAAREKEAEAARQAQAQRQAAAQQAQAQAAPAPAQNQAQAAPAPAPAPSGPVDHGIARTCNGNQPADCQWAIDQGGLVQVNFPDPWGMGTWIDFAVHNNEGGAWMLDVNVGDVIRIGGVDYRVKNRRTVVSGGTAVVTPIMMQTCDWTGGTMQVFDLERA</sequence>
<protein>
    <submittedName>
        <fullName evidence="2">Translation initiation factor IF-2</fullName>
    </submittedName>
</protein>
<evidence type="ECO:0000256" key="1">
    <source>
        <dbReference type="SAM" id="MobiDB-lite"/>
    </source>
</evidence>
<comment type="caution">
    <text evidence="2">The sequence shown here is derived from an EMBL/GenBank/DDBJ whole genome shotgun (WGS) entry which is preliminary data.</text>
</comment>
<dbReference type="Proteomes" id="UP000215433">
    <property type="component" value="Unassembled WGS sequence"/>
</dbReference>
<reference evidence="2 3" key="1">
    <citation type="submission" date="2017-05" db="EMBL/GenBank/DDBJ databases">
        <title>Bifidobacterium vansinderenii sp. nov.</title>
        <authorList>
            <person name="Lugli G.A."/>
            <person name="Duranti S."/>
            <person name="Mangifesta M."/>
        </authorList>
    </citation>
    <scope>NUCLEOTIDE SEQUENCE [LARGE SCALE GENOMIC DNA]</scope>
    <source>
        <strain evidence="2 3">Tam10B</strain>
    </source>
</reference>
<dbReference type="RefSeq" id="WP_093960467.1">
    <property type="nucleotide sequence ID" value="NZ_NEWD01000016.1"/>
</dbReference>
<evidence type="ECO:0000313" key="3">
    <source>
        <dbReference type="Proteomes" id="UP000215433"/>
    </source>
</evidence>